<dbReference type="SUPFAM" id="SSF52172">
    <property type="entry name" value="CheY-like"/>
    <property type="match status" value="1"/>
</dbReference>
<dbReference type="Proteomes" id="UP000297706">
    <property type="component" value="Unassembled WGS sequence"/>
</dbReference>
<dbReference type="SMART" id="SM00448">
    <property type="entry name" value="REC"/>
    <property type="match status" value="1"/>
</dbReference>
<evidence type="ECO:0000256" key="3">
    <source>
        <dbReference type="ARBA" id="ARBA00023125"/>
    </source>
</evidence>
<reference evidence="8 9" key="1">
    <citation type="submission" date="2018-02" db="EMBL/GenBank/DDBJ databases">
        <title>A novel lanthanide dependent methylotroph, Methylotenera sp. La3113.</title>
        <authorList>
            <person name="Lv H."/>
            <person name="Tani A."/>
        </authorList>
    </citation>
    <scope>NUCLEOTIDE SEQUENCE [LARGE SCALE GENOMIC DNA]</scope>
    <source>
        <strain evidence="8 9">La3113</strain>
    </source>
</reference>
<dbReference type="Pfam" id="PF00196">
    <property type="entry name" value="GerE"/>
    <property type="match status" value="1"/>
</dbReference>
<accession>A0A4Y9VTG8</accession>
<dbReference type="OrthoDB" id="9780593at2"/>
<dbReference type="InterPro" id="IPR039420">
    <property type="entry name" value="WalR-like"/>
</dbReference>
<keyword evidence="3 8" id="KW-0238">DNA-binding</keyword>
<feature type="modified residue" description="4-aspartylphosphate" evidence="5">
    <location>
        <position position="60"/>
    </location>
</feature>
<dbReference type="SMART" id="SM00421">
    <property type="entry name" value="HTH_LUXR"/>
    <property type="match status" value="1"/>
</dbReference>
<proteinExistence type="predicted"/>
<keyword evidence="9" id="KW-1185">Reference proteome</keyword>
<dbReference type="GO" id="GO:0003677">
    <property type="term" value="F:DNA binding"/>
    <property type="evidence" value="ECO:0007669"/>
    <property type="project" value="UniProtKB-KW"/>
</dbReference>
<dbReference type="Gene3D" id="3.40.50.2300">
    <property type="match status" value="1"/>
</dbReference>
<keyword evidence="1 5" id="KW-0597">Phosphoprotein</keyword>
<evidence type="ECO:0000313" key="8">
    <source>
        <dbReference type="EMBL" id="TFW71779.1"/>
    </source>
</evidence>
<evidence type="ECO:0000256" key="4">
    <source>
        <dbReference type="ARBA" id="ARBA00023163"/>
    </source>
</evidence>
<dbReference type="InterPro" id="IPR011006">
    <property type="entry name" value="CheY-like_superfamily"/>
</dbReference>
<dbReference type="InterPro" id="IPR001789">
    <property type="entry name" value="Sig_transdc_resp-reg_receiver"/>
</dbReference>
<sequence>MMSKKPKIKVIIADDHAILRAGLKQILSETEDILVIAEAQNANEAIKLGSQPDADVLLLDISLPDRSGMEALKYIKRENSHIAVLMLSMHREDEYAIRALKSGAAGYLCKQSASSELVNAIQTVARGKKYITPEVAEILANQIGRDDQKAPHELLSDREYQTFIMIASGLSVTDVANKLSLSVKTVSMYRARLLEKMQLKHNAELTHYAFKHNLVS</sequence>
<dbReference type="InterPro" id="IPR016032">
    <property type="entry name" value="Sig_transdc_resp-reg_C-effctor"/>
</dbReference>
<evidence type="ECO:0000313" key="9">
    <source>
        <dbReference type="Proteomes" id="UP000297706"/>
    </source>
</evidence>
<name>A0A4Y9VTG8_9PROT</name>
<keyword evidence="2" id="KW-0805">Transcription regulation</keyword>
<dbReference type="GO" id="GO:0006355">
    <property type="term" value="P:regulation of DNA-templated transcription"/>
    <property type="evidence" value="ECO:0007669"/>
    <property type="project" value="InterPro"/>
</dbReference>
<dbReference type="GO" id="GO:0000160">
    <property type="term" value="P:phosphorelay signal transduction system"/>
    <property type="evidence" value="ECO:0007669"/>
    <property type="project" value="InterPro"/>
</dbReference>
<keyword evidence="4" id="KW-0804">Transcription</keyword>
<feature type="domain" description="Response regulatory" evidence="7">
    <location>
        <begin position="9"/>
        <end position="125"/>
    </location>
</feature>
<dbReference type="SUPFAM" id="SSF46894">
    <property type="entry name" value="C-terminal effector domain of the bipartite response regulators"/>
    <property type="match status" value="1"/>
</dbReference>
<evidence type="ECO:0000259" key="6">
    <source>
        <dbReference type="PROSITE" id="PS50043"/>
    </source>
</evidence>
<dbReference type="AlphaFoldDB" id="A0A4Y9VTG8"/>
<dbReference type="CDD" id="cd17535">
    <property type="entry name" value="REC_NarL-like"/>
    <property type="match status" value="1"/>
</dbReference>
<organism evidence="8 9">
    <name type="scientific">Methylotenera oryzisoli</name>
    <dbReference type="NCBI Taxonomy" id="2080758"/>
    <lineage>
        <taxon>Bacteria</taxon>
        <taxon>Pseudomonadati</taxon>
        <taxon>Pseudomonadota</taxon>
        <taxon>Betaproteobacteria</taxon>
        <taxon>Nitrosomonadales</taxon>
        <taxon>Methylophilaceae</taxon>
        <taxon>Methylotenera</taxon>
    </lineage>
</organism>
<evidence type="ECO:0000256" key="1">
    <source>
        <dbReference type="ARBA" id="ARBA00022553"/>
    </source>
</evidence>
<dbReference type="CDD" id="cd06170">
    <property type="entry name" value="LuxR_C_like"/>
    <property type="match status" value="1"/>
</dbReference>
<comment type="caution">
    <text evidence="8">The sequence shown here is derived from an EMBL/GenBank/DDBJ whole genome shotgun (WGS) entry which is preliminary data.</text>
</comment>
<evidence type="ECO:0000259" key="7">
    <source>
        <dbReference type="PROSITE" id="PS50110"/>
    </source>
</evidence>
<evidence type="ECO:0000256" key="2">
    <source>
        <dbReference type="ARBA" id="ARBA00023015"/>
    </source>
</evidence>
<dbReference type="InterPro" id="IPR000792">
    <property type="entry name" value="Tscrpt_reg_LuxR_C"/>
</dbReference>
<protein>
    <submittedName>
        <fullName evidence="8">DNA-binding response regulator</fullName>
    </submittedName>
</protein>
<dbReference type="PROSITE" id="PS50110">
    <property type="entry name" value="RESPONSE_REGULATORY"/>
    <property type="match status" value="1"/>
</dbReference>
<dbReference type="EMBL" id="PQVH01000008">
    <property type="protein sequence ID" value="TFW71779.1"/>
    <property type="molecule type" value="Genomic_DNA"/>
</dbReference>
<gene>
    <name evidence="8" type="ORF">C3Y98_06755</name>
</gene>
<dbReference type="InterPro" id="IPR058245">
    <property type="entry name" value="NreC/VraR/RcsB-like_REC"/>
</dbReference>
<dbReference type="PROSITE" id="PS00622">
    <property type="entry name" value="HTH_LUXR_1"/>
    <property type="match status" value="1"/>
</dbReference>
<dbReference type="PANTHER" id="PTHR43214:SF41">
    <property type="entry name" value="NITRATE_NITRITE RESPONSE REGULATOR PROTEIN NARP"/>
    <property type="match status" value="1"/>
</dbReference>
<evidence type="ECO:0000256" key="5">
    <source>
        <dbReference type="PROSITE-ProRule" id="PRU00169"/>
    </source>
</evidence>
<dbReference type="PRINTS" id="PR00038">
    <property type="entry name" value="HTHLUXR"/>
</dbReference>
<dbReference type="PROSITE" id="PS50043">
    <property type="entry name" value="HTH_LUXR_2"/>
    <property type="match status" value="1"/>
</dbReference>
<dbReference type="Pfam" id="PF00072">
    <property type="entry name" value="Response_reg"/>
    <property type="match status" value="1"/>
</dbReference>
<dbReference type="PANTHER" id="PTHR43214">
    <property type="entry name" value="TWO-COMPONENT RESPONSE REGULATOR"/>
    <property type="match status" value="1"/>
</dbReference>
<feature type="domain" description="HTH luxR-type" evidence="6">
    <location>
        <begin position="148"/>
        <end position="213"/>
    </location>
</feature>